<proteinExistence type="predicted"/>
<gene>
    <name evidence="10" type="ORF">ACFL27_27250</name>
</gene>
<keyword evidence="6" id="KW-0408">Iron</keyword>
<dbReference type="Pfam" id="PF04055">
    <property type="entry name" value="Radical_SAM"/>
    <property type="match status" value="1"/>
</dbReference>
<evidence type="ECO:0000313" key="10">
    <source>
        <dbReference type="EMBL" id="MFC1853898.1"/>
    </source>
</evidence>
<evidence type="ECO:0000256" key="2">
    <source>
        <dbReference type="ARBA" id="ARBA00022603"/>
    </source>
</evidence>
<dbReference type="PANTHER" id="PTHR43409">
    <property type="entry name" value="ANAEROBIC MAGNESIUM-PROTOPORPHYRIN IX MONOMETHYL ESTER CYCLASE-RELATED"/>
    <property type="match status" value="1"/>
</dbReference>
<dbReference type="Pfam" id="PF02310">
    <property type="entry name" value="B12-binding"/>
    <property type="match status" value="1"/>
</dbReference>
<keyword evidence="5" id="KW-0479">Metal-binding</keyword>
<dbReference type="EMBL" id="JBHPBY010000639">
    <property type="protein sequence ID" value="MFC1853898.1"/>
    <property type="molecule type" value="Genomic_DNA"/>
</dbReference>
<dbReference type="PANTHER" id="PTHR43409:SF7">
    <property type="entry name" value="BLL1977 PROTEIN"/>
    <property type="match status" value="1"/>
</dbReference>
<dbReference type="SMART" id="SM00729">
    <property type="entry name" value="Elp3"/>
    <property type="match status" value="1"/>
</dbReference>
<feature type="domain" description="B12-binding" evidence="8">
    <location>
        <begin position="1"/>
        <end position="130"/>
    </location>
</feature>
<name>A0ABV6Z628_UNCC1</name>
<keyword evidence="2" id="KW-0489">Methyltransferase</keyword>
<evidence type="ECO:0000256" key="1">
    <source>
        <dbReference type="ARBA" id="ARBA00001966"/>
    </source>
</evidence>
<dbReference type="InterPro" id="IPR058240">
    <property type="entry name" value="rSAM_sf"/>
</dbReference>
<reference evidence="10 11" key="1">
    <citation type="submission" date="2024-09" db="EMBL/GenBank/DDBJ databases">
        <title>Laminarin stimulates single cell rates of sulfate reduction while oxygen inhibits transcriptomic activity in coastal marine sediment.</title>
        <authorList>
            <person name="Lindsay M."/>
            <person name="Orcutt B."/>
            <person name="Emerson D."/>
            <person name="Stepanauskas R."/>
            <person name="D'Angelo T."/>
        </authorList>
    </citation>
    <scope>NUCLEOTIDE SEQUENCE [LARGE SCALE GENOMIC DNA]</scope>
    <source>
        <strain evidence="10">SAG AM-311-K15</strain>
    </source>
</reference>
<dbReference type="CDD" id="cd02068">
    <property type="entry name" value="radical_SAM_B12_BD"/>
    <property type="match status" value="1"/>
</dbReference>
<dbReference type="SUPFAM" id="SSF102114">
    <property type="entry name" value="Radical SAM enzymes"/>
    <property type="match status" value="1"/>
</dbReference>
<evidence type="ECO:0000313" key="11">
    <source>
        <dbReference type="Proteomes" id="UP001594351"/>
    </source>
</evidence>
<dbReference type="InterPro" id="IPR006158">
    <property type="entry name" value="Cobalamin-bd"/>
</dbReference>
<evidence type="ECO:0000259" key="9">
    <source>
        <dbReference type="PROSITE" id="PS51918"/>
    </source>
</evidence>
<dbReference type="InterPro" id="IPR007197">
    <property type="entry name" value="rSAM"/>
</dbReference>
<feature type="domain" description="Radical SAM core" evidence="9">
    <location>
        <begin position="171"/>
        <end position="395"/>
    </location>
</feature>
<dbReference type="InterPro" id="IPR051198">
    <property type="entry name" value="BchE-like"/>
</dbReference>
<dbReference type="InterPro" id="IPR023404">
    <property type="entry name" value="rSAM_horseshoe"/>
</dbReference>
<evidence type="ECO:0000256" key="5">
    <source>
        <dbReference type="ARBA" id="ARBA00022723"/>
    </source>
</evidence>
<dbReference type="InterPro" id="IPR006638">
    <property type="entry name" value="Elp3/MiaA/NifB-like_rSAM"/>
</dbReference>
<evidence type="ECO:0000256" key="6">
    <source>
        <dbReference type="ARBA" id="ARBA00023004"/>
    </source>
</evidence>
<dbReference type="Gene3D" id="3.80.30.20">
    <property type="entry name" value="tm_1862 like domain"/>
    <property type="match status" value="1"/>
</dbReference>
<keyword evidence="11" id="KW-1185">Reference proteome</keyword>
<comment type="caution">
    <text evidence="10">The sequence shown here is derived from an EMBL/GenBank/DDBJ whole genome shotgun (WGS) entry which is preliminary data.</text>
</comment>
<sequence length="572" mass="65894">MRVLFIYPSDNLTFNAGIAYLSAELKNAGHETQLFLTDWFDAEGFHDAVEQFDPDLFAVSAVTNQFPLAEKFISLAKRLTGKTVIIGGVHATLMPEEVIRTESVDALCIGEGEEALLEFVQKMEAGESLHAIRNIWYKGPKQIFRNPMRPLATDLDALPLPDYSLFNYDAILKQMGVFMFFANRGCPYACSYCVNHSLYRLYHHENFVRLMSVPRLLEVLQQSLAKYPQANIVEFFDDTFILKRDWVREFCHHYPRIIGKPFYCNVRANLVDEELVQLLKQAGCIRVNMAIETGSEKLRRTVLKKNITNQELIRSFGLFKKQGIKTYAHNMVGIPCETEQNIKETIELNKKLEVDDLQCWVFYPYPGSDAYAFCQRKGWLTKRHFDTVAGKIVTSVLDQPSISHERVSYYNRTFKYLVLGQGTPPAEIPLEYMFLGHEESQMISGWNNLESDDGHSFRWTEERGSFYLRNTAKKSLALFANFPAPQPPPFVEISVNGLAIAHFIPQKGTWLWYEIPLPTFEETLLEISIQVDKPHLPAFADPHDLRKLGLAISKVVLENKWDRLRRNYRQFS</sequence>
<keyword evidence="3" id="KW-0808">Transferase</keyword>
<dbReference type="PROSITE" id="PS51332">
    <property type="entry name" value="B12_BINDING"/>
    <property type="match status" value="1"/>
</dbReference>
<comment type="cofactor">
    <cofactor evidence="1">
        <name>[4Fe-4S] cluster</name>
        <dbReference type="ChEBI" id="CHEBI:49883"/>
    </cofactor>
</comment>
<dbReference type="SFLD" id="SFLDG01123">
    <property type="entry name" value="methyltransferase_(Class_B)"/>
    <property type="match status" value="1"/>
</dbReference>
<dbReference type="Proteomes" id="UP001594351">
    <property type="component" value="Unassembled WGS sequence"/>
</dbReference>
<dbReference type="SFLD" id="SFLDS00029">
    <property type="entry name" value="Radical_SAM"/>
    <property type="match status" value="1"/>
</dbReference>
<evidence type="ECO:0000256" key="3">
    <source>
        <dbReference type="ARBA" id="ARBA00022679"/>
    </source>
</evidence>
<dbReference type="SFLD" id="SFLDG01082">
    <property type="entry name" value="B12-binding_domain_containing"/>
    <property type="match status" value="1"/>
</dbReference>
<accession>A0ABV6Z628</accession>
<dbReference type="PROSITE" id="PS51918">
    <property type="entry name" value="RADICAL_SAM"/>
    <property type="match status" value="1"/>
</dbReference>
<keyword evidence="4" id="KW-0949">S-adenosyl-L-methionine</keyword>
<keyword evidence="7" id="KW-0411">Iron-sulfur</keyword>
<evidence type="ECO:0000256" key="4">
    <source>
        <dbReference type="ARBA" id="ARBA00022691"/>
    </source>
</evidence>
<dbReference type="Gene3D" id="3.40.50.280">
    <property type="entry name" value="Cobalamin-binding domain"/>
    <property type="match status" value="1"/>
</dbReference>
<evidence type="ECO:0000259" key="8">
    <source>
        <dbReference type="PROSITE" id="PS51332"/>
    </source>
</evidence>
<protein>
    <submittedName>
        <fullName evidence="10">B12-binding domain-containing radical SAM protein</fullName>
    </submittedName>
</protein>
<organism evidence="10 11">
    <name type="scientific">candidate division CSSED10-310 bacterium</name>
    <dbReference type="NCBI Taxonomy" id="2855610"/>
    <lineage>
        <taxon>Bacteria</taxon>
        <taxon>Bacteria division CSSED10-310</taxon>
    </lineage>
</organism>
<dbReference type="InterPro" id="IPR034466">
    <property type="entry name" value="Methyltransferase_Class_B"/>
</dbReference>
<evidence type="ECO:0000256" key="7">
    <source>
        <dbReference type="ARBA" id="ARBA00023014"/>
    </source>
</evidence>